<evidence type="ECO:0000256" key="2">
    <source>
        <dbReference type="ARBA" id="ARBA00022676"/>
    </source>
</evidence>
<dbReference type="RefSeq" id="WP_345310857.1">
    <property type="nucleotide sequence ID" value="NZ_BAABLN010000010.1"/>
</dbReference>
<dbReference type="PANTHER" id="PTHR45947">
    <property type="entry name" value="SULFOQUINOVOSYL TRANSFERASE SQD2"/>
    <property type="match status" value="1"/>
</dbReference>
<keyword evidence="7" id="KW-1185">Reference proteome</keyword>
<evidence type="ECO:0000259" key="5">
    <source>
        <dbReference type="Pfam" id="PF13439"/>
    </source>
</evidence>
<reference evidence="7" key="1">
    <citation type="journal article" date="2019" name="Int. J. Syst. Evol. Microbiol.">
        <title>The Global Catalogue of Microorganisms (GCM) 10K type strain sequencing project: providing services to taxonomists for standard genome sequencing and annotation.</title>
        <authorList>
            <consortium name="The Broad Institute Genomics Platform"/>
            <consortium name="The Broad Institute Genome Sequencing Center for Infectious Disease"/>
            <person name="Wu L."/>
            <person name="Ma J."/>
        </authorList>
    </citation>
    <scope>NUCLEOTIDE SEQUENCE [LARGE SCALE GENOMIC DNA]</scope>
    <source>
        <strain evidence="7">JCM 18958</strain>
    </source>
</reference>
<dbReference type="Gene3D" id="3.40.50.2000">
    <property type="entry name" value="Glycogen Phosphorylase B"/>
    <property type="match status" value="2"/>
</dbReference>
<comment type="caution">
    <text evidence="6">The sequence shown here is derived from an EMBL/GenBank/DDBJ whole genome shotgun (WGS) entry which is preliminary data.</text>
</comment>
<accession>A0ABP8WVD9</accession>
<dbReference type="Pfam" id="PF00534">
    <property type="entry name" value="Glycos_transf_1"/>
    <property type="match status" value="1"/>
</dbReference>
<gene>
    <name evidence="6" type="ORF">GCM10025781_11240</name>
</gene>
<keyword evidence="3" id="KW-0808">Transferase</keyword>
<evidence type="ECO:0000313" key="6">
    <source>
        <dbReference type="EMBL" id="GAA4695271.1"/>
    </source>
</evidence>
<sequence length="365" mass="40685">MQILVVSTWYPTRDAPFRTPFITRHVRAIARDHQVHVIHVQLLNDSPVTQETYDGAAVTRVGFDPRKPLTIVKALAEIRKWVRFSDVVHTMAFSSALIAAPIVGRTPWVHTEHWNGILFPEHVNQLWERTAWLRYVLRLPRVVTGVSTLMTRELKKFARPGATQLIGNVVDHAPQVTPITDDGALRLIGVGAVTEHKGTLLAVDTVEWLRRHGHDATLVWDGDGPMREQAEERARELGIGDHVDFRGFRSTERLRQDLAESTVFVLPSKSETFCVAAAEALAAGRPVIMGDRGGQRDFITERNGRMVSERSPEAFGRAVLELSQSVSAATPDEMARDIRARYGSDAVSDQLNELYRGAVGGGRSR</sequence>
<organism evidence="6 7">
    <name type="scientific">Kocuria gwangalliensis</name>
    <dbReference type="NCBI Taxonomy" id="501592"/>
    <lineage>
        <taxon>Bacteria</taxon>
        <taxon>Bacillati</taxon>
        <taxon>Actinomycetota</taxon>
        <taxon>Actinomycetes</taxon>
        <taxon>Micrococcales</taxon>
        <taxon>Micrococcaceae</taxon>
        <taxon>Kocuria</taxon>
    </lineage>
</organism>
<proteinExistence type="predicted"/>
<dbReference type="Pfam" id="PF13439">
    <property type="entry name" value="Glyco_transf_4"/>
    <property type="match status" value="1"/>
</dbReference>
<evidence type="ECO:0000259" key="4">
    <source>
        <dbReference type="Pfam" id="PF00534"/>
    </source>
</evidence>
<feature type="domain" description="Glycosyl transferase family 1" evidence="4">
    <location>
        <begin position="186"/>
        <end position="324"/>
    </location>
</feature>
<dbReference type="Proteomes" id="UP001501446">
    <property type="component" value="Unassembled WGS sequence"/>
</dbReference>
<name>A0ABP8WVD9_9MICC</name>
<keyword evidence="2" id="KW-0328">Glycosyltransferase</keyword>
<dbReference type="InterPro" id="IPR001296">
    <property type="entry name" value="Glyco_trans_1"/>
</dbReference>
<evidence type="ECO:0000313" key="7">
    <source>
        <dbReference type="Proteomes" id="UP001501446"/>
    </source>
</evidence>
<feature type="domain" description="Glycosyltransferase subfamily 4-like N-terminal" evidence="5">
    <location>
        <begin position="27"/>
        <end position="172"/>
    </location>
</feature>
<dbReference type="InterPro" id="IPR028098">
    <property type="entry name" value="Glyco_trans_4-like_N"/>
</dbReference>
<dbReference type="SUPFAM" id="SSF53756">
    <property type="entry name" value="UDP-Glycosyltransferase/glycogen phosphorylase"/>
    <property type="match status" value="1"/>
</dbReference>
<dbReference type="EMBL" id="BAABLN010000010">
    <property type="protein sequence ID" value="GAA4695271.1"/>
    <property type="molecule type" value="Genomic_DNA"/>
</dbReference>
<protein>
    <recommendedName>
        <fullName evidence="1">D-inositol 3-phosphate glycosyltransferase</fullName>
    </recommendedName>
</protein>
<evidence type="ECO:0000256" key="3">
    <source>
        <dbReference type="ARBA" id="ARBA00022679"/>
    </source>
</evidence>
<dbReference type="PANTHER" id="PTHR45947:SF3">
    <property type="entry name" value="SULFOQUINOVOSYL TRANSFERASE SQD2"/>
    <property type="match status" value="1"/>
</dbReference>
<dbReference type="InterPro" id="IPR050194">
    <property type="entry name" value="Glycosyltransferase_grp1"/>
</dbReference>
<evidence type="ECO:0000256" key="1">
    <source>
        <dbReference type="ARBA" id="ARBA00021292"/>
    </source>
</evidence>